<accession>A0A0D2D4N1</accession>
<proteinExistence type="predicted"/>
<protein>
    <submittedName>
        <fullName evidence="2">Uncharacterized protein</fullName>
    </submittedName>
</protein>
<feature type="compositionally biased region" description="Polar residues" evidence="1">
    <location>
        <begin position="228"/>
        <end position="240"/>
    </location>
</feature>
<sequence length="321" mass="36133">MDPPTFGKIRYSSQTSFFAMNEVAIFVYGREGKRFLASQGFNACHGVYLVSTIATVAAHIPPNPSLESKDPQAGDKNLVLKMQQFAQAYLQNRQFFQNYKVALLYARFDGKVALPDQKAFIEQCLRRFKVDFPIQDYHVKLPGEPRGEEHGTAFVDGRATNGAVLYAEDKPILRVYNSPSQKVDRLSHPQVVSYSNAVFPRQATSELRTSLPQDVRYTNPIFPRPDTSESTANLSNETRVSNSVPAPEVISKLVAGTSGKEKAETKKLKYVKSSIVNMKKGDREVELKTGKVLIPAEHWKKASVNNKQFWVCEKYLLYTDL</sequence>
<dbReference type="AlphaFoldDB" id="A0A0D2D4N1"/>
<feature type="region of interest" description="Disordered" evidence="1">
    <location>
        <begin position="220"/>
        <end position="240"/>
    </location>
</feature>
<dbReference type="VEuPathDB" id="FungiDB:PV06_10631"/>
<dbReference type="OrthoDB" id="5368615at2759"/>
<evidence type="ECO:0000313" key="3">
    <source>
        <dbReference type="Proteomes" id="UP000053342"/>
    </source>
</evidence>
<keyword evidence="3" id="KW-1185">Reference proteome</keyword>
<dbReference type="EMBL" id="KN847345">
    <property type="protein sequence ID" value="KIW37290.1"/>
    <property type="molecule type" value="Genomic_DNA"/>
</dbReference>
<evidence type="ECO:0000313" key="2">
    <source>
        <dbReference type="EMBL" id="KIW37290.1"/>
    </source>
</evidence>
<evidence type="ECO:0000256" key="1">
    <source>
        <dbReference type="SAM" id="MobiDB-lite"/>
    </source>
</evidence>
<gene>
    <name evidence="2" type="ORF">PV06_10631</name>
</gene>
<reference evidence="2 3" key="1">
    <citation type="submission" date="2015-01" db="EMBL/GenBank/DDBJ databases">
        <title>The Genome Sequence of Exophiala oligosperma CBS72588.</title>
        <authorList>
            <consortium name="The Broad Institute Genomics Platform"/>
            <person name="Cuomo C."/>
            <person name="de Hoog S."/>
            <person name="Gorbushina A."/>
            <person name="Stielow B."/>
            <person name="Teixiera M."/>
            <person name="Abouelleil A."/>
            <person name="Chapman S.B."/>
            <person name="Priest M."/>
            <person name="Young S.K."/>
            <person name="Wortman J."/>
            <person name="Nusbaum C."/>
            <person name="Birren B."/>
        </authorList>
    </citation>
    <scope>NUCLEOTIDE SEQUENCE [LARGE SCALE GENOMIC DNA]</scope>
    <source>
        <strain evidence="2 3">CBS 72588</strain>
    </source>
</reference>
<organism evidence="2 3">
    <name type="scientific">Exophiala oligosperma</name>
    <dbReference type="NCBI Taxonomy" id="215243"/>
    <lineage>
        <taxon>Eukaryota</taxon>
        <taxon>Fungi</taxon>
        <taxon>Dikarya</taxon>
        <taxon>Ascomycota</taxon>
        <taxon>Pezizomycotina</taxon>
        <taxon>Eurotiomycetes</taxon>
        <taxon>Chaetothyriomycetidae</taxon>
        <taxon>Chaetothyriales</taxon>
        <taxon>Herpotrichiellaceae</taxon>
        <taxon>Exophiala</taxon>
    </lineage>
</organism>
<name>A0A0D2D4N1_9EURO</name>
<dbReference type="HOGENOM" id="CLU_871657_0_0_1"/>
<dbReference type="Proteomes" id="UP000053342">
    <property type="component" value="Unassembled WGS sequence"/>
</dbReference>
<dbReference type="RefSeq" id="XP_016257506.1">
    <property type="nucleotide sequence ID" value="XM_016412198.1"/>
</dbReference>
<dbReference type="GeneID" id="27362705"/>